<evidence type="ECO:0000313" key="3">
    <source>
        <dbReference type="Proteomes" id="UP001595530"/>
    </source>
</evidence>
<comment type="caution">
    <text evidence="2">The sequence shown here is derived from an EMBL/GenBank/DDBJ whole genome shotgun (WGS) entry which is preliminary data.</text>
</comment>
<protein>
    <recommendedName>
        <fullName evidence="4">TauD/TfdA-like domain-containing protein</fullName>
    </recommendedName>
</protein>
<evidence type="ECO:0000313" key="2">
    <source>
        <dbReference type="EMBL" id="MFC3109485.1"/>
    </source>
</evidence>
<proteinExistence type="predicted"/>
<organism evidence="2 3">
    <name type="scientific">Undibacterium arcticum</name>
    <dbReference type="NCBI Taxonomy" id="1762892"/>
    <lineage>
        <taxon>Bacteria</taxon>
        <taxon>Pseudomonadati</taxon>
        <taxon>Pseudomonadota</taxon>
        <taxon>Betaproteobacteria</taxon>
        <taxon>Burkholderiales</taxon>
        <taxon>Oxalobacteraceae</taxon>
        <taxon>Undibacterium</taxon>
    </lineage>
</organism>
<dbReference type="InterPro" id="IPR042098">
    <property type="entry name" value="TauD-like_sf"/>
</dbReference>
<dbReference type="Gene3D" id="3.60.130.10">
    <property type="entry name" value="Clavaminate synthase-like"/>
    <property type="match status" value="1"/>
</dbReference>
<evidence type="ECO:0000256" key="1">
    <source>
        <dbReference type="ARBA" id="ARBA00023002"/>
    </source>
</evidence>
<dbReference type="SUPFAM" id="SSF51197">
    <property type="entry name" value="Clavaminate synthase-like"/>
    <property type="match status" value="1"/>
</dbReference>
<gene>
    <name evidence="2" type="ORF">ACFOFO_16205</name>
</gene>
<name>A0ABV7F7G2_9BURK</name>
<dbReference type="Proteomes" id="UP001595530">
    <property type="component" value="Unassembled WGS sequence"/>
</dbReference>
<sequence length="344" mass="37084">MQERDLATAVKSAVNAWIQATPPDQRLIDISNPSPLSTRLAAAVEQKLVEADFDLEAARQVVLDSPYFHLRQVFVSADLPETPDWFTPVPDADSVVAGRAAALAVHGFLGKETVSYGTENDGALFVNLVAISGEGRYADKSIGSMRGHTDGVSFPFNGEFDANDPRIAPSPDLVTLVGLRNPDAVPTTVMALADVLRELSPGDIAELKKDQYTIESQFTFWEGMREILSNVHTAVDEPVLKDAPPGTIVRYSHSSVKPTVLGGDAKSASDNLERACNTVVDKVVIEPGDVLIVSNRLCLHGRGLVGGGVGGQARWLLRAYALDTSSLDENRRHLGDRPAYVLYP</sequence>
<accession>A0ABV7F7G2</accession>
<reference evidence="3" key="1">
    <citation type="journal article" date="2019" name="Int. J. Syst. Evol. Microbiol.">
        <title>The Global Catalogue of Microorganisms (GCM) 10K type strain sequencing project: providing services to taxonomists for standard genome sequencing and annotation.</title>
        <authorList>
            <consortium name="The Broad Institute Genomics Platform"/>
            <consortium name="The Broad Institute Genome Sequencing Center for Infectious Disease"/>
            <person name="Wu L."/>
            <person name="Ma J."/>
        </authorList>
    </citation>
    <scope>NUCLEOTIDE SEQUENCE [LARGE SCALE GENOMIC DNA]</scope>
    <source>
        <strain evidence="3">KCTC 42986</strain>
    </source>
</reference>
<dbReference type="EMBL" id="JBHRTP010000052">
    <property type="protein sequence ID" value="MFC3109485.1"/>
    <property type="molecule type" value="Genomic_DNA"/>
</dbReference>
<evidence type="ECO:0008006" key="4">
    <source>
        <dbReference type="Google" id="ProtNLM"/>
    </source>
</evidence>
<dbReference type="RefSeq" id="WP_390329306.1">
    <property type="nucleotide sequence ID" value="NZ_JBHRTP010000052.1"/>
</dbReference>
<keyword evidence="1" id="KW-0560">Oxidoreductase</keyword>
<keyword evidence="3" id="KW-1185">Reference proteome</keyword>